<feature type="active site" evidence="2">
    <location>
        <position position="254"/>
    </location>
</feature>
<dbReference type="Gene3D" id="2.40.70.10">
    <property type="entry name" value="Acid Proteases"/>
    <property type="match status" value="2"/>
</dbReference>
<feature type="chain" id="PRO_5044783552" description="Peptidase A1 domain-containing protein" evidence="3">
    <location>
        <begin position="25"/>
        <end position="387"/>
    </location>
</feature>
<dbReference type="InterPro" id="IPR001969">
    <property type="entry name" value="Aspartic_peptidase_AS"/>
</dbReference>
<feature type="signal peptide" evidence="3">
    <location>
        <begin position="1"/>
        <end position="24"/>
    </location>
</feature>
<dbReference type="InterPro" id="IPR021109">
    <property type="entry name" value="Peptidase_aspartic_dom_sf"/>
</dbReference>
<feature type="active site" evidence="2">
    <location>
        <position position="59"/>
    </location>
</feature>
<name>A0ABD3D933_9LAMI</name>
<accession>A0ABD3D933</accession>
<evidence type="ECO:0000256" key="2">
    <source>
        <dbReference type="PIRSR" id="PIRSR601461-1"/>
    </source>
</evidence>
<reference evidence="6" key="1">
    <citation type="journal article" date="2024" name="IScience">
        <title>Strigolactones Initiate the Formation of Haustorium-like Structures in Castilleja.</title>
        <authorList>
            <person name="Buerger M."/>
            <person name="Peterson D."/>
            <person name="Chory J."/>
        </authorList>
    </citation>
    <scope>NUCLEOTIDE SEQUENCE [LARGE SCALE GENOMIC DNA]</scope>
</reference>
<dbReference type="Pfam" id="PF14543">
    <property type="entry name" value="TAXi_N"/>
    <property type="match status" value="1"/>
</dbReference>
<dbReference type="PANTHER" id="PTHR13683:SF227">
    <property type="entry name" value="EUKARYOTIC ASPARTYL PROTEASE FAMILY PROTEIN"/>
    <property type="match status" value="1"/>
</dbReference>
<feature type="domain" description="Peptidase A1" evidence="4">
    <location>
        <begin position="41"/>
        <end position="384"/>
    </location>
</feature>
<dbReference type="InterPro" id="IPR032799">
    <property type="entry name" value="TAXi_C"/>
</dbReference>
<evidence type="ECO:0000256" key="3">
    <source>
        <dbReference type="SAM" id="SignalP"/>
    </source>
</evidence>
<keyword evidence="3" id="KW-0732">Signal</keyword>
<dbReference type="EMBL" id="JAVIJP010000018">
    <property type="protein sequence ID" value="KAL3638833.1"/>
    <property type="molecule type" value="Genomic_DNA"/>
</dbReference>
<gene>
    <name evidence="5" type="ORF">CASFOL_016740</name>
</gene>
<dbReference type="PROSITE" id="PS51767">
    <property type="entry name" value="PEPTIDASE_A1"/>
    <property type="match status" value="1"/>
</dbReference>
<dbReference type="InterPro" id="IPR001461">
    <property type="entry name" value="Aspartic_peptidase_A1"/>
</dbReference>
<dbReference type="AlphaFoldDB" id="A0ABD3D933"/>
<evidence type="ECO:0000259" key="4">
    <source>
        <dbReference type="PROSITE" id="PS51767"/>
    </source>
</evidence>
<evidence type="ECO:0000256" key="1">
    <source>
        <dbReference type="ARBA" id="ARBA00007447"/>
    </source>
</evidence>
<sequence>MCMHQEMYVKALVLYLLTRITCFGSHIILPIEGNVYPLGHYTVSIDIGNSENYYVLDVDTGSDLTWVSSSGDNPYISNGKNMISCNNSACTSLGDLRMNGEICDTSDLPCEYKVEYGDGTSYTGSLVRDSFHLMVTNISYSTTMVAPNLTFGCGDSKNEEHSFHQPITDGVLGLGKGESGILKQMYNMSLIRNVVSYCLFRRGGGFLFFGELTDLNGITWKRLSSKEEHYSLGKANILLRGETTDIKNLSIIFDSGSTYTYFESEAYEALLDLVNKTIDERLIVADDDNTLPVCWKDVVGPIITFANVTNYFLPVALNFTDDANHVRFEIPPESYLIISDKHNVCLGILNGGEIGLEDVNLIGDISMQDKLVIYDNENDRVGWGDNC</sequence>
<dbReference type="InterPro" id="IPR032861">
    <property type="entry name" value="TAXi_N"/>
</dbReference>
<comment type="caution">
    <text evidence="5">The sequence shown here is derived from an EMBL/GenBank/DDBJ whole genome shotgun (WGS) entry which is preliminary data.</text>
</comment>
<dbReference type="SUPFAM" id="SSF50630">
    <property type="entry name" value="Acid proteases"/>
    <property type="match status" value="1"/>
</dbReference>
<keyword evidence="6" id="KW-1185">Reference proteome</keyword>
<dbReference type="PANTHER" id="PTHR13683">
    <property type="entry name" value="ASPARTYL PROTEASES"/>
    <property type="match status" value="1"/>
</dbReference>
<comment type="similarity">
    <text evidence="1">Belongs to the peptidase A1 family.</text>
</comment>
<dbReference type="PROSITE" id="PS00141">
    <property type="entry name" value="ASP_PROTEASE"/>
    <property type="match status" value="1"/>
</dbReference>
<evidence type="ECO:0000313" key="5">
    <source>
        <dbReference type="EMBL" id="KAL3638833.1"/>
    </source>
</evidence>
<organism evidence="5 6">
    <name type="scientific">Castilleja foliolosa</name>
    <dbReference type="NCBI Taxonomy" id="1961234"/>
    <lineage>
        <taxon>Eukaryota</taxon>
        <taxon>Viridiplantae</taxon>
        <taxon>Streptophyta</taxon>
        <taxon>Embryophyta</taxon>
        <taxon>Tracheophyta</taxon>
        <taxon>Spermatophyta</taxon>
        <taxon>Magnoliopsida</taxon>
        <taxon>eudicotyledons</taxon>
        <taxon>Gunneridae</taxon>
        <taxon>Pentapetalae</taxon>
        <taxon>asterids</taxon>
        <taxon>lamiids</taxon>
        <taxon>Lamiales</taxon>
        <taxon>Orobanchaceae</taxon>
        <taxon>Pedicularideae</taxon>
        <taxon>Castillejinae</taxon>
        <taxon>Castilleja</taxon>
    </lineage>
</organism>
<evidence type="ECO:0000313" key="6">
    <source>
        <dbReference type="Proteomes" id="UP001632038"/>
    </source>
</evidence>
<dbReference type="Proteomes" id="UP001632038">
    <property type="component" value="Unassembled WGS sequence"/>
</dbReference>
<protein>
    <recommendedName>
        <fullName evidence="4">Peptidase A1 domain-containing protein</fullName>
    </recommendedName>
</protein>
<proteinExistence type="inferred from homology"/>
<dbReference type="Pfam" id="PF14541">
    <property type="entry name" value="TAXi_C"/>
    <property type="match status" value="1"/>
</dbReference>
<dbReference type="InterPro" id="IPR033121">
    <property type="entry name" value="PEPTIDASE_A1"/>
</dbReference>